<dbReference type="NCBIfam" id="TIGR01509">
    <property type="entry name" value="HAD-SF-IA-v3"/>
    <property type="match status" value="1"/>
</dbReference>
<dbReference type="InterPro" id="IPR023198">
    <property type="entry name" value="PGP-like_dom2"/>
</dbReference>
<comment type="caution">
    <text evidence="1">The sequence shown here is derived from an EMBL/GenBank/DDBJ whole genome shotgun (WGS) entry which is preliminary data.</text>
</comment>
<dbReference type="InterPro" id="IPR036412">
    <property type="entry name" value="HAD-like_sf"/>
</dbReference>
<evidence type="ECO:0000313" key="2">
    <source>
        <dbReference type="Proteomes" id="UP001165069"/>
    </source>
</evidence>
<reference evidence="1 2" key="1">
    <citation type="journal article" date="2023" name="Antonie Van Leeuwenhoek">
        <title>Mesoterricola silvestris gen. nov., sp. nov., Mesoterricola sediminis sp. nov., Geothrix oryzae sp. nov., Geothrix edaphica sp. nov., Geothrix rubra sp. nov., and Geothrix limicola sp. nov., six novel members of Acidobacteriota isolated from soils.</title>
        <authorList>
            <person name="Itoh H."/>
            <person name="Sugisawa Y."/>
            <person name="Mise K."/>
            <person name="Xu Z."/>
            <person name="Kuniyasu M."/>
            <person name="Ushijima N."/>
            <person name="Kawano K."/>
            <person name="Kobayashi E."/>
            <person name="Shiratori Y."/>
            <person name="Masuda Y."/>
            <person name="Senoo K."/>
        </authorList>
    </citation>
    <scope>NUCLEOTIDE SEQUENCE [LARGE SCALE GENOMIC DNA]</scope>
    <source>
        <strain evidence="1 2">Red804</strain>
    </source>
</reference>
<dbReference type="InterPro" id="IPR006439">
    <property type="entry name" value="HAD-SF_hydro_IA"/>
</dbReference>
<dbReference type="Pfam" id="PF00702">
    <property type="entry name" value="Hydrolase"/>
    <property type="match status" value="1"/>
</dbReference>
<dbReference type="PANTHER" id="PTHR43611">
    <property type="entry name" value="ALPHA-D-GLUCOSE 1-PHOSPHATE PHOSPHATASE"/>
    <property type="match status" value="1"/>
</dbReference>
<dbReference type="RefSeq" id="WP_285571816.1">
    <property type="nucleotide sequence ID" value="NZ_BSDE01000002.1"/>
</dbReference>
<dbReference type="Gene3D" id="1.10.150.240">
    <property type="entry name" value="Putative phosphatase, domain 2"/>
    <property type="match status" value="1"/>
</dbReference>
<protein>
    <submittedName>
        <fullName evidence="1">Hydrolase</fullName>
    </submittedName>
</protein>
<keyword evidence="2" id="KW-1185">Reference proteome</keyword>
<dbReference type="SFLD" id="SFLDG01129">
    <property type="entry name" value="C1.5:_HAD__Beta-PGM__Phosphata"/>
    <property type="match status" value="1"/>
</dbReference>
<dbReference type="Proteomes" id="UP001165069">
    <property type="component" value="Unassembled WGS sequence"/>
</dbReference>
<dbReference type="PANTHER" id="PTHR43611:SF3">
    <property type="entry name" value="FLAVIN MONONUCLEOTIDE HYDROLASE 1, CHLOROPLATIC"/>
    <property type="match status" value="1"/>
</dbReference>
<name>A0ABQ5QDR1_9BACT</name>
<dbReference type="NCBIfam" id="TIGR01549">
    <property type="entry name" value="HAD-SF-IA-v1"/>
    <property type="match status" value="1"/>
</dbReference>
<proteinExistence type="predicted"/>
<dbReference type="EMBL" id="BSDE01000002">
    <property type="protein sequence ID" value="GLH72724.1"/>
    <property type="molecule type" value="Genomic_DNA"/>
</dbReference>
<dbReference type="CDD" id="cd02603">
    <property type="entry name" value="HAD_sEH-N_like"/>
    <property type="match status" value="1"/>
</dbReference>
<dbReference type="SUPFAM" id="SSF56784">
    <property type="entry name" value="HAD-like"/>
    <property type="match status" value="1"/>
</dbReference>
<sequence length="214" mass="23606">MTSSRTPDSSRPSPTIRGLFFDFGNVICTFDNRRILRALAPLCERTPEALETLIYGSSLPRAYESGAIDSRTFLEGLSALCGHAFDEATFIRAFTDIFTPIPTTFALLRRLKGRYRLGLISNTNPWHFQHGIQTTEVFPLFEAVTLSHEARALKPDPRIYRDALNKLGLDPGACVFIDDIPAFAEAATSLGMHGLVYTGPEALEADLARLGVEV</sequence>
<dbReference type="SFLD" id="SFLDS00003">
    <property type="entry name" value="Haloacid_Dehalogenase"/>
    <property type="match status" value="1"/>
</dbReference>
<gene>
    <name evidence="1" type="ORF">GETHLI_12260</name>
</gene>
<dbReference type="Gene3D" id="3.40.50.1000">
    <property type="entry name" value="HAD superfamily/HAD-like"/>
    <property type="match status" value="1"/>
</dbReference>
<evidence type="ECO:0000313" key="1">
    <source>
        <dbReference type="EMBL" id="GLH72724.1"/>
    </source>
</evidence>
<accession>A0ABQ5QDR1</accession>
<keyword evidence="1" id="KW-0378">Hydrolase</keyword>
<dbReference type="InterPro" id="IPR023214">
    <property type="entry name" value="HAD_sf"/>
</dbReference>
<organism evidence="1 2">
    <name type="scientific">Geothrix limicola</name>
    <dbReference type="NCBI Taxonomy" id="2927978"/>
    <lineage>
        <taxon>Bacteria</taxon>
        <taxon>Pseudomonadati</taxon>
        <taxon>Acidobacteriota</taxon>
        <taxon>Holophagae</taxon>
        <taxon>Holophagales</taxon>
        <taxon>Holophagaceae</taxon>
        <taxon>Geothrix</taxon>
    </lineage>
</organism>
<dbReference type="GO" id="GO:0016787">
    <property type="term" value="F:hydrolase activity"/>
    <property type="evidence" value="ECO:0007669"/>
    <property type="project" value="UniProtKB-KW"/>
</dbReference>